<dbReference type="PANTHER" id="PTHR30522:SF0">
    <property type="entry name" value="NUCLEOSIDE TRIPHOSPHATE PYROPHOSPHOHYDROLASE"/>
    <property type="match status" value="1"/>
</dbReference>
<protein>
    <submittedName>
        <fullName evidence="3">Fusion methylase and nucleotide pyrophosphohydrolase</fullName>
    </submittedName>
</protein>
<dbReference type="InterPro" id="IPR000878">
    <property type="entry name" value="4pyrrol_Mease"/>
</dbReference>
<feature type="domain" description="NTP pyrophosphohydrolase MazG-like" evidence="2">
    <location>
        <begin position="253"/>
        <end position="326"/>
    </location>
</feature>
<dbReference type="SUPFAM" id="SSF53790">
    <property type="entry name" value="Tetrapyrrole methylase"/>
    <property type="match status" value="1"/>
</dbReference>
<dbReference type="GO" id="GO:0008168">
    <property type="term" value="F:methyltransferase activity"/>
    <property type="evidence" value="ECO:0007669"/>
    <property type="project" value="UniProtKB-KW"/>
</dbReference>
<dbReference type="PANTHER" id="PTHR30522">
    <property type="entry name" value="NUCLEOSIDE TRIPHOSPHATE PYROPHOSPHOHYDROLASE"/>
    <property type="match status" value="1"/>
</dbReference>
<dbReference type="GO" id="GO:0006203">
    <property type="term" value="P:dGTP catabolic process"/>
    <property type="evidence" value="ECO:0007669"/>
    <property type="project" value="TreeGrafter"/>
</dbReference>
<dbReference type="InterPro" id="IPR048015">
    <property type="entry name" value="NTP-PPase_MazG-like_N"/>
</dbReference>
<evidence type="ECO:0000313" key="4">
    <source>
        <dbReference type="Proteomes" id="UP000051658"/>
    </source>
</evidence>
<keyword evidence="3" id="KW-0808">Transferase</keyword>
<dbReference type="GO" id="GO:0046076">
    <property type="term" value="P:dTTP catabolic process"/>
    <property type="evidence" value="ECO:0007669"/>
    <property type="project" value="TreeGrafter"/>
</dbReference>
<dbReference type="GO" id="GO:0046081">
    <property type="term" value="P:dUTP catabolic process"/>
    <property type="evidence" value="ECO:0007669"/>
    <property type="project" value="TreeGrafter"/>
</dbReference>
<dbReference type="AlphaFoldDB" id="A0A0R2I6L2"/>
<dbReference type="InterPro" id="IPR014777">
    <property type="entry name" value="4pyrrole_Mease_sub1"/>
</dbReference>
<dbReference type="GO" id="GO:0046052">
    <property type="term" value="P:UTP catabolic process"/>
    <property type="evidence" value="ECO:0007669"/>
    <property type="project" value="TreeGrafter"/>
</dbReference>
<dbReference type="RefSeq" id="WP_034573263.1">
    <property type="nucleotide sequence ID" value="NZ_JQBS01000004.1"/>
</dbReference>
<evidence type="ECO:0000259" key="2">
    <source>
        <dbReference type="Pfam" id="PF03819"/>
    </source>
</evidence>
<dbReference type="PATRIC" id="fig|1449336.4.peg.1752"/>
<keyword evidence="4" id="KW-1185">Reference proteome</keyword>
<evidence type="ECO:0000259" key="1">
    <source>
        <dbReference type="Pfam" id="PF00590"/>
    </source>
</evidence>
<sequence length="353" mass="40348">MGEILVVGLGPGDIEQLPFGVYQLLKADYPVYLRTKLHPVVANLEEENLQFTSFDEIYEANDQFENVYETIVGKLIDSAQKTEKPIVYAVPGHPMVAEKSVQLLLANTKGIQVTIKGGKSFLDDFFQAVKIDPVEGFQLLDALALRQDEIQMSQHVIIMQVFNEFIASDVKLTLMEIYPDDHQVALVHSAGSKEEQIDWLPLYEIDRMEGVHNLTSLYVPPLELDERVASFATLQTYMDAITGENGDIWIQEQTHEILIPYLKEETAELIQAIENEDTENTIEELGDVLMQVLYHTGFGEREGYFTLEDVLTTLNKKLRRRHPHVFDGVEINTIEELDKLWQKIKAEEKREQP</sequence>
<dbReference type="CDD" id="cd11528">
    <property type="entry name" value="NTP-PPase_MazG_Nterm"/>
    <property type="match status" value="1"/>
</dbReference>
<dbReference type="GO" id="GO:0032259">
    <property type="term" value="P:methylation"/>
    <property type="evidence" value="ECO:0007669"/>
    <property type="project" value="UniProtKB-KW"/>
</dbReference>
<dbReference type="eggNOG" id="COG3956">
    <property type="taxonomic scope" value="Bacteria"/>
</dbReference>
<dbReference type="SUPFAM" id="SSF101386">
    <property type="entry name" value="all-alpha NTP pyrophosphatases"/>
    <property type="match status" value="1"/>
</dbReference>
<dbReference type="Pfam" id="PF03819">
    <property type="entry name" value="MazG"/>
    <property type="match status" value="1"/>
</dbReference>
<dbReference type="GO" id="GO:0046061">
    <property type="term" value="P:dATP catabolic process"/>
    <property type="evidence" value="ECO:0007669"/>
    <property type="project" value="TreeGrafter"/>
</dbReference>
<reference evidence="3 4" key="1">
    <citation type="journal article" date="2015" name="Genome Announc.">
        <title>Expanding the biotechnology potential of lactobacilli through comparative genomics of 213 strains and associated genera.</title>
        <authorList>
            <person name="Sun Z."/>
            <person name="Harris H.M."/>
            <person name="McCann A."/>
            <person name="Guo C."/>
            <person name="Argimon S."/>
            <person name="Zhang W."/>
            <person name="Yang X."/>
            <person name="Jeffery I.B."/>
            <person name="Cooney J.C."/>
            <person name="Kagawa T.F."/>
            <person name="Liu W."/>
            <person name="Song Y."/>
            <person name="Salvetti E."/>
            <person name="Wrobel A."/>
            <person name="Rasinkangas P."/>
            <person name="Parkhill J."/>
            <person name="Rea M.C."/>
            <person name="O'Sullivan O."/>
            <person name="Ritari J."/>
            <person name="Douillard F.P."/>
            <person name="Paul Ross R."/>
            <person name="Yang R."/>
            <person name="Briner A.E."/>
            <person name="Felis G.E."/>
            <person name="de Vos W.M."/>
            <person name="Barrangou R."/>
            <person name="Klaenhammer T.R."/>
            <person name="Caufield P.W."/>
            <person name="Cui Y."/>
            <person name="Zhang H."/>
            <person name="O'Toole P.W."/>
        </authorList>
    </citation>
    <scope>NUCLEOTIDE SEQUENCE [LARGE SCALE GENOMIC DNA]</scope>
    <source>
        <strain evidence="3 4">DSM 20623</strain>
    </source>
</reference>
<dbReference type="EMBL" id="JQBS01000004">
    <property type="protein sequence ID" value="KRN57623.1"/>
    <property type="molecule type" value="Genomic_DNA"/>
</dbReference>
<comment type="caution">
    <text evidence="3">The sequence shown here is derived from an EMBL/GenBank/DDBJ whole genome shotgun (WGS) entry which is preliminary data.</text>
</comment>
<dbReference type="Gene3D" id="1.10.287.1080">
    <property type="entry name" value="MazG-like"/>
    <property type="match status" value="1"/>
</dbReference>
<dbReference type="InterPro" id="IPR035996">
    <property type="entry name" value="4pyrrol_Methylase_sf"/>
</dbReference>
<dbReference type="CDD" id="cd11723">
    <property type="entry name" value="YabN_N_like"/>
    <property type="match status" value="1"/>
</dbReference>
<dbReference type="Pfam" id="PF00590">
    <property type="entry name" value="TP_methylase"/>
    <property type="match status" value="1"/>
</dbReference>
<proteinExistence type="predicted"/>
<organism evidence="3 4">
    <name type="scientific">Carnobacterium divergens DSM 20623</name>
    <dbReference type="NCBI Taxonomy" id="1449336"/>
    <lineage>
        <taxon>Bacteria</taxon>
        <taxon>Bacillati</taxon>
        <taxon>Bacillota</taxon>
        <taxon>Bacilli</taxon>
        <taxon>Lactobacillales</taxon>
        <taxon>Carnobacteriaceae</taxon>
        <taxon>Carnobacterium</taxon>
    </lineage>
</organism>
<dbReference type="GO" id="GO:0046047">
    <property type="term" value="P:TTP catabolic process"/>
    <property type="evidence" value="ECO:0007669"/>
    <property type="project" value="TreeGrafter"/>
</dbReference>
<dbReference type="Gene3D" id="3.40.1010.10">
    <property type="entry name" value="Cobalt-precorrin-4 Transmethylase, Domain 1"/>
    <property type="match status" value="1"/>
</dbReference>
<feature type="domain" description="Tetrapyrrole methylase" evidence="1">
    <location>
        <begin position="4"/>
        <end position="203"/>
    </location>
</feature>
<evidence type="ECO:0000313" key="3">
    <source>
        <dbReference type="EMBL" id="KRN57623.1"/>
    </source>
</evidence>
<dbReference type="GeneID" id="89589850"/>
<dbReference type="InterPro" id="IPR035013">
    <property type="entry name" value="YabN_N"/>
</dbReference>
<name>A0A0R2I6L2_CARDV</name>
<gene>
    <name evidence="3" type="ORF">IV74_GL001717</name>
</gene>
<keyword evidence="3" id="KW-0378">Hydrolase</keyword>
<dbReference type="GO" id="GO:0047429">
    <property type="term" value="F:nucleoside triphosphate diphosphatase activity"/>
    <property type="evidence" value="ECO:0007669"/>
    <property type="project" value="TreeGrafter"/>
</dbReference>
<dbReference type="Proteomes" id="UP000051658">
    <property type="component" value="Unassembled WGS sequence"/>
</dbReference>
<keyword evidence="3" id="KW-0489">Methyltransferase</keyword>
<dbReference type="InterPro" id="IPR004518">
    <property type="entry name" value="MazG-like_dom"/>
</dbReference>
<accession>A0A0R2I6L2</accession>
<dbReference type="InterPro" id="IPR011551">
    <property type="entry name" value="NTP_PyrPHydrolase_MazG"/>
</dbReference>